<reference evidence="8" key="1">
    <citation type="submission" date="2019-08" db="EMBL/GenBank/DDBJ databases">
        <authorList>
            <person name="Kucharzyk K."/>
            <person name="Murdoch R.W."/>
            <person name="Higgins S."/>
            <person name="Loffler F."/>
        </authorList>
    </citation>
    <scope>NUCLEOTIDE SEQUENCE</scope>
</reference>
<dbReference type="PANTHER" id="PTHR42703:SF1">
    <property type="entry name" value="NA(+)_H(+) ANTIPORTER SUBUNIT D1"/>
    <property type="match status" value="1"/>
</dbReference>
<gene>
    <name evidence="8" type="primary">ndhB_27</name>
    <name evidence="8" type="ORF">SDC9_154660</name>
</gene>
<dbReference type="GO" id="GO:0005886">
    <property type="term" value="C:plasma membrane"/>
    <property type="evidence" value="ECO:0007669"/>
    <property type="project" value="UniProtKB-SubCell"/>
</dbReference>
<evidence type="ECO:0000259" key="7">
    <source>
        <dbReference type="Pfam" id="PF00361"/>
    </source>
</evidence>
<evidence type="ECO:0000256" key="5">
    <source>
        <dbReference type="ARBA" id="ARBA00023136"/>
    </source>
</evidence>
<feature type="transmembrane region" description="Helical" evidence="6">
    <location>
        <begin position="91"/>
        <end position="109"/>
    </location>
</feature>
<organism evidence="8">
    <name type="scientific">bioreactor metagenome</name>
    <dbReference type="NCBI Taxonomy" id="1076179"/>
    <lineage>
        <taxon>unclassified sequences</taxon>
        <taxon>metagenomes</taxon>
        <taxon>ecological metagenomes</taxon>
    </lineage>
</organism>
<keyword evidence="5 6" id="KW-0472">Membrane</keyword>
<accession>A0A645F0W5</accession>
<keyword evidence="2" id="KW-1003">Cell membrane</keyword>
<dbReference type="Pfam" id="PF00361">
    <property type="entry name" value="Proton_antipo_M"/>
    <property type="match status" value="1"/>
</dbReference>
<keyword evidence="8" id="KW-0560">Oxidoreductase</keyword>
<evidence type="ECO:0000256" key="3">
    <source>
        <dbReference type="ARBA" id="ARBA00022692"/>
    </source>
</evidence>
<dbReference type="EC" id="1.6.5.11" evidence="8"/>
<dbReference type="AlphaFoldDB" id="A0A645F0W5"/>
<evidence type="ECO:0000256" key="1">
    <source>
        <dbReference type="ARBA" id="ARBA00004651"/>
    </source>
</evidence>
<feature type="transmembrane region" description="Helical" evidence="6">
    <location>
        <begin position="167"/>
        <end position="192"/>
    </location>
</feature>
<name>A0A645F0W5_9ZZZZ</name>
<dbReference type="GO" id="GO:0016491">
    <property type="term" value="F:oxidoreductase activity"/>
    <property type="evidence" value="ECO:0007669"/>
    <property type="project" value="UniProtKB-KW"/>
</dbReference>
<dbReference type="InterPro" id="IPR001750">
    <property type="entry name" value="ND/Mrp_TM"/>
</dbReference>
<evidence type="ECO:0000256" key="4">
    <source>
        <dbReference type="ARBA" id="ARBA00022989"/>
    </source>
</evidence>
<dbReference type="PANTHER" id="PTHR42703">
    <property type="entry name" value="NADH DEHYDROGENASE"/>
    <property type="match status" value="1"/>
</dbReference>
<keyword evidence="3 6" id="KW-0812">Transmembrane</keyword>
<feature type="transmembrane region" description="Helical" evidence="6">
    <location>
        <begin position="61"/>
        <end position="79"/>
    </location>
</feature>
<dbReference type="InterPro" id="IPR050586">
    <property type="entry name" value="CPA3_Na-H_Antiporter_D"/>
</dbReference>
<sequence>MLSGIITKAGILGILRATYFLVGAENLLHSPVRNVMLTLSILTIFLGSMLAFKEKLLKRRLAYSSVSQLSYVIFGMMIMTSHALEGAILQVWFHAAAKITLFLVSGAIIHYTEHTKVSELLGIGKQMPWVMACFSIAALSLVGIPPLGGFVAKWFLAEGALLPQTGFFGWFGVIVLMISALLTAGYLLPILSEGFFPGKDYETPKGRRPGWRMHVSLSLLSLLLLVGGLFPNFLLQPLQSLSALLF</sequence>
<dbReference type="EMBL" id="VSSQ01053358">
    <property type="protein sequence ID" value="MPN07390.1"/>
    <property type="molecule type" value="Genomic_DNA"/>
</dbReference>
<evidence type="ECO:0000256" key="2">
    <source>
        <dbReference type="ARBA" id="ARBA00022475"/>
    </source>
</evidence>
<feature type="transmembrane region" description="Helical" evidence="6">
    <location>
        <begin position="35"/>
        <end position="52"/>
    </location>
</feature>
<keyword evidence="4 6" id="KW-1133">Transmembrane helix</keyword>
<feature type="domain" description="NADH:quinone oxidoreductase/Mrp antiporter transmembrane" evidence="7">
    <location>
        <begin position="2"/>
        <end position="178"/>
    </location>
</feature>
<comment type="caution">
    <text evidence="8">The sequence shown here is derived from an EMBL/GenBank/DDBJ whole genome shotgun (WGS) entry which is preliminary data.</text>
</comment>
<proteinExistence type="predicted"/>
<feature type="transmembrane region" description="Helical" evidence="6">
    <location>
        <begin position="129"/>
        <end position="155"/>
    </location>
</feature>
<evidence type="ECO:0000313" key="8">
    <source>
        <dbReference type="EMBL" id="MPN07390.1"/>
    </source>
</evidence>
<feature type="transmembrane region" description="Helical" evidence="6">
    <location>
        <begin position="213"/>
        <end position="235"/>
    </location>
</feature>
<protein>
    <submittedName>
        <fullName evidence="8">NAD(P)H-quinone oxidoreductase subunit 2, chloroplastic</fullName>
        <ecNumber evidence="8">1.6.5.11</ecNumber>
    </submittedName>
</protein>
<evidence type="ECO:0000256" key="6">
    <source>
        <dbReference type="SAM" id="Phobius"/>
    </source>
</evidence>
<comment type="subcellular location">
    <subcellularLocation>
        <location evidence="1">Cell membrane</location>
        <topology evidence="1">Multi-pass membrane protein</topology>
    </subcellularLocation>
</comment>